<name>A0A1X1VXH7_MYCGO</name>
<evidence type="ECO:0000259" key="1">
    <source>
        <dbReference type="Pfam" id="PF07287"/>
    </source>
</evidence>
<dbReference type="AlphaFoldDB" id="A0A1X1VXH7"/>
<dbReference type="Pfam" id="PF07287">
    <property type="entry name" value="AtuA"/>
    <property type="match status" value="1"/>
</dbReference>
<evidence type="ECO:0000313" key="3">
    <source>
        <dbReference type="Proteomes" id="UP000193928"/>
    </source>
</evidence>
<comment type="caution">
    <text evidence="2">The sequence shown here is derived from an EMBL/GenBank/DDBJ whole genome shotgun (WGS) entry which is preliminary data.</text>
</comment>
<reference evidence="2 3" key="1">
    <citation type="submission" date="2016-01" db="EMBL/GenBank/DDBJ databases">
        <title>The new phylogeny of the genus Mycobacterium.</title>
        <authorList>
            <person name="Tarcisio F."/>
            <person name="Conor M."/>
            <person name="Antonella G."/>
            <person name="Elisabetta G."/>
            <person name="Giulia F.S."/>
            <person name="Sara T."/>
            <person name="Anna F."/>
            <person name="Clotilde B."/>
            <person name="Roberto B."/>
            <person name="Veronica D.S."/>
            <person name="Fabio R."/>
            <person name="Monica P."/>
            <person name="Olivier J."/>
            <person name="Enrico T."/>
            <person name="Nicola S."/>
        </authorList>
    </citation>
    <scope>NUCLEOTIDE SEQUENCE [LARGE SCALE GENOMIC DNA]</scope>
    <source>
        <strain evidence="2 3">DSM 44160</strain>
    </source>
</reference>
<dbReference type="Proteomes" id="UP000193928">
    <property type="component" value="Unassembled WGS sequence"/>
</dbReference>
<dbReference type="EMBL" id="LQOY01000192">
    <property type="protein sequence ID" value="ORV74583.1"/>
    <property type="molecule type" value="Genomic_DNA"/>
</dbReference>
<sequence>MRMSASVRIGAGAGYWGDMVDPAVELIEQGGVEFACFDLLAELTVALLTRAKMRDPGKGYVPDVEPILRQALPAARRNDVGIVTNGGGANPGAAALAAARVACDAGYPDTRIGTIEGDDLTGRIAEIRDSGWQFAHLESGEEDIDRIADRIVAVSAYTGSDGIIDALDGDADVVIGGRLADSALYCGPLMRHFGWIFERNPDLIGAALTVGHVLECAGIATGGMSSQWRLSRDPWRLGFPMAEMSADGTAVISKVPGSGGVLNEWTIKEHLLYEVHDPFCYLLPDGVVDMGGVEVKELGPDRVQLTGMTGRRRPDTLKVQIGYEDGYLAEGRTMIPWPDALEKADFCERLVRGRIKYLGVIPQEMRFDRVGWDALAGPVAPRPAPDAQPNEVELRMVAKCRTRSEAEVARRAMLLPATAGPVGTAFGAPLAVRKVIALWPTLVPREFVPQHVRVQAAKEMLDAHH</sequence>
<dbReference type="PANTHER" id="PTHR47708:SF2">
    <property type="entry name" value="SI:CH73-132F6.5"/>
    <property type="match status" value="1"/>
</dbReference>
<dbReference type="InterPro" id="IPR010839">
    <property type="entry name" value="AtuA_N"/>
</dbReference>
<keyword evidence="3" id="KW-1185">Reference proteome</keyword>
<dbReference type="PANTHER" id="PTHR47708">
    <property type="match status" value="1"/>
</dbReference>
<protein>
    <recommendedName>
        <fullName evidence="1">Acyclic terpene utilisation N-terminal domain-containing protein</fullName>
    </recommendedName>
</protein>
<feature type="domain" description="Acyclic terpene utilisation N-terminal" evidence="1">
    <location>
        <begin position="7"/>
        <end position="453"/>
    </location>
</feature>
<evidence type="ECO:0000313" key="2">
    <source>
        <dbReference type="EMBL" id="ORV74583.1"/>
    </source>
</evidence>
<accession>A0A1X1VXH7</accession>
<proteinExistence type="predicted"/>
<organism evidence="2 3">
    <name type="scientific">Mycobacterium gordonae</name>
    <dbReference type="NCBI Taxonomy" id="1778"/>
    <lineage>
        <taxon>Bacteria</taxon>
        <taxon>Bacillati</taxon>
        <taxon>Actinomycetota</taxon>
        <taxon>Actinomycetes</taxon>
        <taxon>Mycobacteriales</taxon>
        <taxon>Mycobacteriaceae</taxon>
        <taxon>Mycobacterium</taxon>
    </lineage>
</organism>
<gene>
    <name evidence="2" type="ORF">AWC08_01135</name>
</gene>